<evidence type="ECO:0000313" key="2">
    <source>
        <dbReference type="EMBL" id="OSX71988.1"/>
    </source>
</evidence>
<feature type="region of interest" description="Disordered" evidence="1">
    <location>
        <begin position="124"/>
        <end position="207"/>
    </location>
</feature>
<evidence type="ECO:0000256" key="1">
    <source>
        <dbReference type="SAM" id="MobiDB-lite"/>
    </source>
</evidence>
<dbReference type="Proteomes" id="UP000218209">
    <property type="component" value="Unassembled WGS sequence"/>
</dbReference>
<feature type="compositionally biased region" description="Basic and acidic residues" evidence="1">
    <location>
        <begin position="244"/>
        <end position="266"/>
    </location>
</feature>
<reference evidence="2 3" key="1">
    <citation type="submission" date="2017-03" db="EMBL/GenBank/DDBJ databases">
        <title>WGS assembly of Porphyra umbilicalis.</title>
        <authorList>
            <person name="Brawley S.H."/>
            <person name="Blouin N.A."/>
            <person name="Ficko-Blean E."/>
            <person name="Wheeler G.L."/>
            <person name="Lohr M."/>
            <person name="Goodson H.V."/>
            <person name="Jenkins J.W."/>
            <person name="Blaby-Haas C.E."/>
            <person name="Helliwell K.E."/>
            <person name="Chan C."/>
            <person name="Marriage T."/>
            <person name="Bhattacharya D."/>
            <person name="Klein A.S."/>
            <person name="Badis Y."/>
            <person name="Brodie J."/>
            <person name="Cao Y."/>
            <person name="Collen J."/>
            <person name="Dittami S.M."/>
            <person name="Gachon C.M."/>
            <person name="Green B.R."/>
            <person name="Karpowicz S."/>
            <person name="Kim J.W."/>
            <person name="Kudahl U."/>
            <person name="Lin S."/>
            <person name="Michel G."/>
            <person name="Mittag M."/>
            <person name="Olson B.J."/>
            <person name="Pangilinan J."/>
            <person name="Peng Y."/>
            <person name="Qiu H."/>
            <person name="Shu S."/>
            <person name="Singer J.T."/>
            <person name="Smith A.G."/>
            <person name="Sprecher B.N."/>
            <person name="Wagner V."/>
            <person name="Wang W."/>
            <person name="Wang Z.-Y."/>
            <person name="Yan J."/>
            <person name="Yarish C."/>
            <person name="Zoeuner-Riek S."/>
            <person name="Zhuang Y."/>
            <person name="Zou Y."/>
            <person name="Lindquist E.A."/>
            <person name="Grimwood J."/>
            <person name="Barry K."/>
            <person name="Rokhsar D.S."/>
            <person name="Schmutz J."/>
            <person name="Stiller J.W."/>
            <person name="Grossman A.R."/>
            <person name="Prochnik S.E."/>
        </authorList>
    </citation>
    <scope>NUCLEOTIDE SEQUENCE [LARGE SCALE GENOMIC DNA]</scope>
    <source>
        <strain evidence="2">4086291</strain>
    </source>
</reference>
<accession>A0A1X6NTQ5</accession>
<feature type="region of interest" description="Disordered" evidence="1">
    <location>
        <begin position="243"/>
        <end position="273"/>
    </location>
</feature>
<protein>
    <submittedName>
        <fullName evidence="2">Uncharacterized protein</fullName>
    </submittedName>
</protein>
<evidence type="ECO:0000313" key="3">
    <source>
        <dbReference type="Proteomes" id="UP000218209"/>
    </source>
</evidence>
<dbReference type="EMBL" id="KV919093">
    <property type="protein sequence ID" value="OSX71988.1"/>
    <property type="molecule type" value="Genomic_DNA"/>
</dbReference>
<feature type="region of interest" description="Disordered" evidence="1">
    <location>
        <begin position="1"/>
        <end position="32"/>
    </location>
</feature>
<keyword evidence="3" id="KW-1185">Reference proteome</keyword>
<feature type="region of interest" description="Disordered" evidence="1">
    <location>
        <begin position="311"/>
        <end position="349"/>
    </location>
</feature>
<proteinExistence type="predicted"/>
<sequence>MTGRGGGDGGHQEGGEEHTEARGGGHGEGSGCAELQQKAHSVGDGRVWWACPSGGSYTDWCRGRNECHCLCRPSCEPPRHGRRPRFLGGGLARRAAEVVCSHCGQLRHPYPRLSTRADPVVHVNRVRPSPTGGGVTTGETRGGPRWCHQGETADQDHQSDLAPTRPPCSSCPADAEFQGEQAEGAATAAQPKTPSQESRGSRGLRNLPPRQWRAHCVAVIPSGPIGKVQGCRFTACPIPDSEEAVSHVGDHSDRKGSPPQYGHHESMQSPYSPPYTAEFKTVSIKSERSACVYQRDTLANHHRALCVAQPLPTARSPPPPDPVGQSAASLRRWQGGGQAREKDPRPPPLPRLVKVALLGRGFTQRVRNLGYNVQVSDWSRPICYAPDGGVPPFGLPLPCSRSPVEVRQMDDTVGSRTATAEDITAAFDETVWAYQCVACSGFFLKQSTGMSLWREGARQSAADTPQQRIASLPVSRCRRDTCNSCYSRHLRAAHPTAAEHPTPTNARPSQFGLKYGDSVSGQRRVRCWLSLVLSGAAATRTGTAERAGGHRGRLCSCCASACA</sequence>
<gene>
    <name evidence="2" type="ORF">BU14_0483s0001</name>
</gene>
<feature type="compositionally biased region" description="Basic and acidic residues" evidence="1">
    <location>
        <begin position="10"/>
        <end position="25"/>
    </location>
</feature>
<feature type="compositionally biased region" description="Low complexity" evidence="1">
    <location>
        <begin position="173"/>
        <end position="190"/>
    </location>
</feature>
<organism evidence="2 3">
    <name type="scientific">Porphyra umbilicalis</name>
    <name type="common">Purple laver</name>
    <name type="synonym">Red alga</name>
    <dbReference type="NCBI Taxonomy" id="2786"/>
    <lineage>
        <taxon>Eukaryota</taxon>
        <taxon>Rhodophyta</taxon>
        <taxon>Bangiophyceae</taxon>
        <taxon>Bangiales</taxon>
        <taxon>Bangiaceae</taxon>
        <taxon>Porphyra</taxon>
    </lineage>
</organism>
<dbReference type="AlphaFoldDB" id="A0A1X6NTQ5"/>
<name>A0A1X6NTQ5_PORUM</name>